<accession>A0A8X6MFC8</accession>
<evidence type="ECO:0000313" key="2">
    <source>
        <dbReference type="EMBL" id="GFS51083.1"/>
    </source>
</evidence>
<comment type="caution">
    <text evidence="2">The sequence shown here is derived from an EMBL/GenBank/DDBJ whole genome shotgun (WGS) entry which is preliminary data.</text>
</comment>
<organism evidence="2 3">
    <name type="scientific">Trichonephila inaurata madagascariensis</name>
    <dbReference type="NCBI Taxonomy" id="2747483"/>
    <lineage>
        <taxon>Eukaryota</taxon>
        <taxon>Metazoa</taxon>
        <taxon>Ecdysozoa</taxon>
        <taxon>Arthropoda</taxon>
        <taxon>Chelicerata</taxon>
        <taxon>Arachnida</taxon>
        <taxon>Araneae</taxon>
        <taxon>Araneomorphae</taxon>
        <taxon>Entelegynae</taxon>
        <taxon>Araneoidea</taxon>
        <taxon>Nephilidae</taxon>
        <taxon>Trichonephila</taxon>
        <taxon>Trichonephila inaurata</taxon>
    </lineage>
</organism>
<proteinExistence type="predicted"/>
<reference evidence="2" key="1">
    <citation type="submission" date="2020-08" db="EMBL/GenBank/DDBJ databases">
        <title>Multicomponent nature underlies the extraordinary mechanical properties of spider dragline silk.</title>
        <authorList>
            <person name="Kono N."/>
            <person name="Nakamura H."/>
            <person name="Mori M."/>
            <person name="Yoshida Y."/>
            <person name="Ohtoshi R."/>
            <person name="Malay A.D."/>
            <person name="Moran D.A.P."/>
            <person name="Tomita M."/>
            <person name="Numata K."/>
            <person name="Arakawa K."/>
        </authorList>
    </citation>
    <scope>NUCLEOTIDE SEQUENCE</scope>
</reference>
<evidence type="ECO:0000256" key="1">
    <source>
        <dbReference type="SAM" id="MobiDB-lite"/>
    </source>
</evidence>
<protein>
    <submittedName>
        <fullName evidence="2">Uncharacterized protein</fullName>
    </submittedName>
</protein>
<dbReference type="OrthoDB" id="267048at2759"/>
<dbReference type="EMBL" id="BMAV01026519">
    <property type="protein sequence ID" value="GFS51083.1"/>
    <property type="molecule type" value="Genomic_DNA"/>
</dbReference>
<name>A0A8X6MFC8_9ARAC</name>
<evidence type="ECO:0000313" key="3">
    <source>
        <dbReference type="Proteomes" id="UP000886998"/>
    </source>
</evidence>
<gene>
    <name evidence="2" type="ORF">TNIN_42641</name>
</gene>
<sequence length="104" mass="11627">MYCRIKTFANVVRENLNSSMLPVVANKISHLSSILRKTDTSGQPSKSRNESGVPAFDQDGPSTSYIYPYSRHGGEDNKKAANTKARNVANCFWVTLFTLSLRRN</sequence>
<dbReference type="AlphaFoldDB" id="A0A8X6MFC8"/>
<keyword evidence="3" id="KW-1185">Reference proteome</keyword>
<feature type="region of interest" description="Disordered" evidence="1">
    <location>
        <begin position="36"/>
        <end position="62"/>
    </location>
</feature>
<dbReference type="Proteomes" id="UP000886998">
    <property type="component" value="Unassembled WGS sequence"/>
</dbReference>